<dbReference type="Proteomes" id="UP001302429">
    <property type="component" value="Chromosome"/>
</dbReference>
<proteinExistence type="predicted"/>
<keyword evidence="1" id="KW-0732">Signal</keyword>
<reference evidence="2 3" key="1">
    <citation type="submission" date="2023-10" db="EMBL/GenBank/DDBJ databases">
        <title>Complete genome sequence of a Sphingomonadaceae bacterium.</title>
        <authorList>
            <person name="Yan C."/>
        </authorList>
    </citation>
    <scope>NUCLEOTIDE SEQUENCE [LARGE SCALE GENOMIC DNA]</scope>
    <source>
        <strain evidence="2 3">SCSIO 66989</strain>
    </source>
</reference>
<feature type="chain" id="PRO_5041728544" evidence="1">
    <location>
        <begin position="24"/>
        <end position="339"/>
    </location>
</feature>
<protein>
    <submittedName>
        <fullName evidence="2">Uncharacterized protein</fullName>
    </submittedName>
</protein>
<gene>
    <name evidence="2" type="ORF">RB602_06565</name>
</gene>
<evidence type="ECO:0000313" key="3">
    <source>
        <dbReference type="Proteomes" id="UP001302429"/>
    </source>
</evidence>
<evidence type="ECO:0000313" key="2">
    <source>
        <dbReference type="EMBL" id="WOE76372.1"/>
    </source>
</evidence>
<dbReference type="KEGG" id="acoa:RB602_06565"/>
<organism evidence="2 3">
    <name type="scientific">Alterisphingorhabdus coralli</name>
    <dbReference type="NCBI Taxonomy" id="3071408"/>
    <lineage>
        <taxon>Bacteria</taxon>
        <taxon>Pseudomonadati</taxon>
        <taxon>Pseudomonadota</taxon>
        <taxon>Alphaproteobacteria</taxon>
        <taxon>Sphingomonadales</taxon>
        <taxon>Sphingomonadaceae</taxon>
        <taxon>Alterisphingorhabdus (ex Yan et al. 2024)</taxon>
    </lineage>
</organism>
<sequence length="339" mass="37611">MKFRHCIAALVLTAMVVPSTAEAKIKSSDVRKAYLKGKKNSHYGRSDINSDIRCMILYTVWATMNSGSYDINLAYAHGELGYGYTQYQFHHYGNKFVTDYANGNAWRQIFLSVSQDYASRDMEKDREVKNMVEEIGKCAVPHGKVVMHPGGLVRAEHFLNAISSQPYEQSYPEWAKDRKAWDSYATAMMNGQFVRAVDIVSRSLDGGDSSTFDDQEYMVAIDAAVTTGKANQIPQAQFVRAAGRVPERYAGYAGQNAADYRPQVELIKASATSGLMPSASAASNQARGSAERIARDRCRDAGGKVLRVNSVPTNSRKATDTTWRSTYQATAQCQFPARR</sequence>
<evidence type="ECO:0000256" key="1">
    <source>
        <dbReference type="SAM" id="SignalP"/>
    </source>
</evidence>
<accession>A0AA97FAN8</accession>
<dbReference type="EMBL" id="CP136594">
    <property type="protein sequence ID" value="WOE76372.1"/>
    <property type="molecule type" value="Genomic_DNA"/>
</dbReference>
<keyword evidence="3" id="KW-1185">Reference proteome</keyword>
<feature type="signal peptide" evidence="1">
    <location>
        <begin position="1"/>
        <end position="23"/>
    </location>
</feature>
<name>A0AA97FAN8_9SPHN</name>
<dbReference type="AlphaFoldDB" id="A0AA97FAN8"/>
<dbReference type="RefSeq" id="WP_317084048.1">
    <property type="nucleotide sequence ID" value="NZ_CP136594.1"/>
</dbReference>